<dbReference type="VEuPathDB" id="VectorBase:ASTEI11707"/>
<dbReference type="VEuPathDB" id="VectorBase:ASTEI20_033285"/>
<reference evidence="1" key="2">
    <citation type="submission" date="2020-05" db="UniProtKB">
        <authorList>
            <consortium name="EnsemblMetazoa"/>
        </authorList>
    </citation>
    <scope>IDENTIFICATION</scope>
    <source>
        <strain evidence="1">Indian</strain>
    </source>
</reference>
<dbReference type="Proteomes" id="UP000076408">
    <property type="component" value="Unassembled WGS sequence"/>
</dbReference>
<reference evidence="2" key="1">
    <citation type="journal article" date="2014" name="Genome Biol.">
        <title>Genome analysis of a major urban malaria vector mosquito, Anopheles stephensi.</title>
        <authorList>
            <person name="Jiang X."/>
            <person name="Peery A."/>
            <person name="Hall A.B."/>
            <person name="Sharma A."/>
            <person name="Chen X.G."/>
            <person name="Waterhouse R.M."/>
            <person name="Komissarov A."/>
            <person name="Riehle M.M."/>
            <person name="Shouche Y."/>
            <person name="Sharakhova M.V."/>
            <person name="Lawson D."/>
            <person name="Pakpour N."/>
            <person name="Arensburger P."/>
            <person name="Davidson V.L."/>
            <person name="Eiglmeier K."/>
            <person name="Emrich S."/>
            <person name="George P."/>
            <person name="Kennedy R.C."/>
            <person name="Mane S.P."/>
            <person name="Maslen G."/>
            <person name="Oringanje C."/>
            <person name="Qi Y."/>
            <person name="Settlage R."/>
            <person name="Tojo M."/>
            <person name="Tubio J.M."/>
            <person name="Unger M.F."/>
            <person name="Wang B."/>
            <person name="Vernick K.D."/>
            <person name="Ribeiro J.M."/>
            <person name="James A.A."/>
            <person name="Michel K."/>
            <person name="Riehle M.A."/>
            <person name="Luckhart S."/>
            <person name="Sharakhov I.V."/>
            <person name="Tu Z."/>
        </authorList>
    </citation>
    <scope>NUCLEOTIDE SEQUENCE [LARGE SCALE GENOMIC DNA]</scope>
    <source>
        <strain evidence="2">Indian</strain>
    </source>
</reference>
<keyword evidence="2" id="KW-1185">Reference proteome</keyword>
<evidence type="ECO:0000313" key="2">
    <source>
        <dbReference type="Proteomes" id="UP000076408"/>
    </source>
</evidence>
<organism evidence="1 2">
    <name type="scientific">Anopheles stephensi</name>
    <name type="common">Indo-Pakistan malaria mosquito</name>
    <dbReference type="NCBI Taxonomy" id="30069"/>
    <lineage>
        <taxon>Eukaryota</taxon>
        <taxon>Metazoa</taxon>
        <taxon>Ecdysozoa</taxon>
        <taxon>Arthropoda</taxon>
        <taxon>Hexapoda</taxon>
        <taxon>Insecta</taxon>
        <taxon>Pterygota</taxon>
        <taxon>Neoptera</taxon>
        <taxon>Endopterygota</taxon>
        <taxon>Diptera</taxon>
        <taxon>Nematocera</taxon>
        <taxon>Culicoidea</taxon>
        <taxon>Culicidae</taxon>
        <taxon>Anophelinae</taxon>
        <taxon>Anopheles</taxon>
    </lineage>
</organism>
<proteinExistence type="predicted"/>
<accession>A0A182YTC1</accession>
<evidence type="ECO:0000313" key="1">
    <source>
        <dbReference type="EnsemblMetazoa" id="ASTEI11707-PA"/>
    </source>
</evidence>
<protein>
    <submittedName>
        <fullName evidence="1">Uncharacterized protein</fullName>
    </submittedName>
</protein>
<sequence length="55" mass="6567">MMEELRLEPKDRLNYARMDEESYMWLLEKVTPLIVKEDTIMRSAVSPHERLSATL</sequence>
<dbReference type="EnsemblMetazoa" id="ASTEI11707-RA">
    <property type="protein sequence ID" value="ASTEI11707-PA"/>
    <property type="gene ID" value="ASTEI11707"/>
</dbReference>
<name>A0A182YTC1_ANOST</name>
<dbReference type="AlphaFoldDB" id="A0A182YTC1"/>